<dbReference type="PRINTS" id="PR00081">
    <property type="entry name" value="GDHRDH"/>
</dbReference>
<evidence type="ECO:0000313" key="5">
    <source>
        <dbReference type="EMBL" id="MCL3994592.1"/>
    </source>
</evidence>
<sequence length="238" mass="25197">MTVTTDRTVTLVTGANKGIGRETARRLIKEGHTVYIGARSVERGQAAAAELGARFVRLDVTDDASVRAAMRLIEEREGRLDVLVNNAGIADHTLGADGVTAESAHAVFETNVVGVVRVTQAALPLLRASDNPVVVNVSSALGSFWAVTNPERRQSHYAFIVYGASKAAVSMLTVQYAKALPGFKVNAVEPGFTATDFTADFPGGRPVEESAEVVVRMATLGKDGPTGTFQEDGGELPW</sequence>
<dbReference type="PROSITE" id="PS00061">
    <property type="entry name" value="ADH_SHORT"/>
    <property type="match status" value="1"/>
</dbReference>
<dbReference type="RefSeq" id="WP_249459599.1">
    <property type="nucleotide sequence ID" value="NZ_JAMCCK010000019.1"/>
</dbReference>
<comment type="similarity">
    <text evidence="1 4">Belongs to the short-chain dehydrogenases/reductases (SDR) family.</text>
</comment>
<evidence type="ECO:0000256" key="4">
    <source>
        <dbReference type="RuleBase" id="RU000363"/>
    </source>
</evidence>
<dbReference type="PANTHER" id="PTHR43490">
    <property type="entry name" value="(+)-NEOMENTHOL DEHYDROGENASE"/>
    <property type="match status" value="1"/>
</dbReference>
<evidence type="ECO:0000313" key="6">
    <source>
        <dbReference type="Proteomes" id="UP001202052"/>
    </source>
</evidence>
<dbReference type="Pfam" id="PF00106">
    <property type="entry name" value="adh_short"/>
    <property type="match status" value="1"/>
</dbReference>
<protein>
    <submittedName>
        <fullName evidence="5">SDR family NAD(P)-dependent oxidoreductase</fullName>
    </submittedName>
</protein>
<dbReference type="EMBL" id="JAMCCK010000019">
    <property type="protein sequence ID" value="MCL3994592.1"/>
    <property type="molecule type" value="Genomic_DNA"/>
</dbReference>
<proteinExistence type="inferred from homology"/>
<evidence type="ECO:0000256" key="1">
    <source>
        <dbReference type="ARBA" id="ARBA00006484"/>
    </source>
</evidence>
<reference evidence="5 6" key="1">
    <citation type="submission" date="2022-05" db="EMBL/GenBank/DDBJ databases">
        <title>Genome Resource of Streptomyces lavenduligriseus GA1-1, a Strain with Broad-Spectrum Antifungal Activity against Phytopathogenic Fungi.</title>
        <authorList>
            <person name="Qi D."/>
        </authorList>
    </citation>
    <scope>NUCLEOTIDE SEQUENCE [LARGE SCALE GENOMIC DNA]</scope>
    <source>
        <strain evidence="5 6">GA1-1</strain>
    </source>
</reference>
<evidence type="ECO:0000256" key="3">
    <source>
        <dbReference type="ARBA" id="ARBA00023002"/>
    </source>
</evidence>
<keyword evidence="2" id="KW-0521">NADP</keyword>
<dbReference type="PANTHER" id="PTHR43490:SF99">
    <property type="entry name" value="SHORT-CHAIN DEHYDROGENASE_REDUCTASE"/>
    <property type="match status" value="1"/>
</dbReference>
<accession>A0ABT0NT01</accession>
<dbReference type="Gene3D" id="3.40.50.720">
    <property type="entry name" value="NAD(P)-binding Rossmann-like Domain"/>
    <property type="match status" value="1"/>
</dbReference>
<name>A0ABT0NT01_9ACTN</name>
<dbReference type="InterPro" id="IPR020904">
    <property type="entry name" value="Sc_DH/Rdtase_CS"/>
</dbReference>
<dbReference type="SUPFAM" id="SSF51735">
    <property type="entry name" value="NAD(P)-binding Rossmann-fold domains"/>
    <property type="match status" value="1"/>
</dbReference>
<dbReference type="InterPro" id="IPR002347">
    <property type="entry name" value="SDR_fam"/>
</dbReference>
<gene>
    <name evidence="5" type="ORF">M4438_13840</name>
</gene>
<evidence type="ECO:0000256" key="2">
    <source>
        <dbReference type="ARBA" id="ARBA00022857"/>
    </source>
</evidence>
<dbReference type="InterPro" id="IPR036291">
    <property type="entry name" value="NAD(P)-bd_dom_sf"/>
</dbReference>
<comment type="caution">
    <text evidence="5">The sequence shown here is derived from an EMBL/GenBank/DDBJ whole genome shotgun (WGS) entry which is preliminary data.</text>
</comment>
<keyword evidence="6" id="KW-1185">Reference proteome</keyword>
<dbReference type="Proteomes" id="UP001202052">
    <property type="component" value="Unassembled WGS sequence"/>
</dbReference>
<dbReference type="PRINTS" id="PR00080">
    <property type="entry name" value="SDRFAMILY"/>
</dbReference>
<keyword evidence="3" id="KW-0560">Oxidoreductase</keyword>
<organism evidence="5 6">
    <name type="scientific">Streptomyces lavenduligriseus</name>
    <dbReference type="NCBI Taxonomy" id="67315"/>
    <lineage>
        <taxon>Bacteria</taxon>
        <taxon>Bacillati</taxon>
        <taxon>Actinomycetota</taxon>
        <taxon>Actinomycetes</taxon>
        <taxon>Kitasatosporales</taxon>
        <taxon>Streptomycetaceae</taxon>
        <taxon>Streptomyces</taxon>
    </lineage>
</organism>